<dbReference type="RefSeq" id="WP_097325382.1">
    <property type="nucleotide sequence ID" value="NZ_OBDY01000019.1"/>
</dbReference>
<name>A0A285JH35_9ACTN</name>
<keyword evidence="2" id="KW-0732">Signal</keyword>
<feature type="chain" id="PRO_5012696072" evidence="2">
    <location>
        <begin position="23"/>
        <end position="198"/>
    </location>
</feature>
<dbReference type="EMBL" id="OBDY01000019">
    <property type="protein sequence ID" value="SNY58451.1"/>
    <property type="molecule type" value="Genomic_DNA"/>
</dbReference>
<protein>
    <submittedName>
        <fullName evidence="3">Uncharacterized protein</fullName>
    </submittedName>
</protein>
<dbReference type="PROSITE" id="PS51257">
    <property type="entry name" value="PROKAR_LIPOPROTEIN"/>
    <property type="match status" value="1"/>
</dbReference>
<gene>
    <name evidence="3" type="ORF">SAMN05421748_119105</name>
</gene>
<dbReference type="Proteomes" id="UP000219612">
    <property type="component" value="Unassembled WGS sequence"/>
</dbReference>
<accession>A0A285JH35</accession>
<evidence type="ECO:0000256" key="2">
    <source>
        <dbReference type="SAM" id="SignalP"/>
    </source>
</evidence>
<reference evidence="4" key="1">
    <citation type="submission" date="2017-09" db="EMBL/GenBank/DDBJ databases">
        <authorList>
            <person name="Varghese N."/>
            <person name="Submissions S."/>
        </authorList>
    </citation>
    <scope>NUCLEOTIDE SEQUENCE [LARGE SCALE GENOMIC DNA]</scope>
    <source>
        <strain evidence="4">CGMCC 4.6857</strain>
    </source>
</reference>
<evidence type="ECO:0000313" key="4">
    <source>
        <dbReference type="Proteomes" id="UP000219612"/>
    </source>
</evidence>
<feature type="region of interest" description="Disordered" evidence="1">
    <location>
        <begin position="76"/>
        <end position="109"/>
    </location>
</feature>
<dbReference type="OrthoDB" id="3404755at2"/>
<proteinExistence type="predicted"/>
<keyword evidence="4" id="KW-1185">Reference proteome</keyword>
<dbReference type="AlphaFoldDB" id="A0A285JH35"/>
<sequence>MFPRTRSIPLIVFPLAILSACGAPPQPQPTSPTYATASAAPVPLDPSLPLPATQPVTTPPITVPAYPTATYPTITLPPATLPPATVPTTTAPTEKSPTPTPSHAPKCTTVPTGPEIVILAKKQQGMANKPLVVQDGPRCSGTWSFTALELSGAEEDPFMVVATGSGATLTLVAAGSEVCIDPVQNSAPPGIRVLACGF</sequence>
<feature type="signal peptide" evidence="2">
    <location>
        <begin position="1"/>
        <end position="22"/>
    </location>
</feature>
<evidence type="ECO:0000256" key="1">
    <source>
        <dbReference type="SAM" id="MobiDB-lite"/>
    </source>
</evidence>
<evidence type="ECO:0000313" key="3">
    <source>
        <dbReference type="EMBL" id="SNY58451.1"/>
    </source>
</evidence>
<organism evidence="3 4">
    <name type="scientific">Paractinoplanes atraurantiacus</name>
    <dbReference type="NCBI Taxonomy" id="1036182"/>
    <lineage>
        <taxon>Bacteria</taxon>
        <taxon>Bacillati</taxon>
        <taxon>Actinomycetota</taxon>
        <taxon>Actinomycetes</taxon>
        <taxon>Micromonosporales</taxon>
        <taxon>Micromonosporaceae</taxon>
        <taxon>Paractinoplanes</taxon>
    </lineage>
</organism>